<gene>
    <name evidence="3" type="ORF">GCM10009533_12070</name>
</gene>
<comment type="similarity">
    <text evidence="1 2">Belongs to the cytochrome P450 family.</text>
</comment>
<dbReference type="PRINTS" id="PR00359">
    <property type="entry name" value="BP450"/>
</dbReference>
<dbReference type="InterPro" id="IPR001128">
    <property type="entry name" value="Cyt_P450"/>
</dbReference>
<accession>A0ABN1CAM1</accession>
<dbReference type="PANTHER" id="PTHR46696">
    <property type="entry name" value="P450, PUTATIVE (EUROFUNG)-RELATED"/>
    <property type="match status" value="1"/>
</dbReference>
<keyword evidence="2" id="KW-0560">Oxidoreductase</keyword>
<dbReference type="SUPFAM" id="SSF48264">
    <property type="entry name" value="Cytochrome P450"/>
    <property type="match status" value="1"/>
</dbReference>
<evidence type="ECO:0000256" key="2">
    <source>
        <dbReference type="RuleBase" id="RU000461"/>
    </source>
</evidence>
<name>A0ABN1CAM1_SACER</name>
<keyword evidence="2" id="KW-0479">Metal-binding</keyword>
<dbReference type="RefSeq" id="WP_009946277.1">
    <property type="nucleotide sequence ID" value="NZ_BAAAGS010000005.1"/>
</dbReference>
<dbReference type="Pfam" id="PF00067">
    <property type="entry name" value="p450"/>
    <property type="match status" value="1"/>
</dbReference>
<protein>
    <submittedName>
        <fullName evidence="3">Cytochrome P450</fullName>
    </submittedName>
</protein>
<dbReference type="InterPro" id="IPR002397">
    <property type="entry name" value="Cyt_P450_B"/>
</dbReference>
<sequence>MPTSIESASQAPFLDVTDPGFTFEAPEVARARERHWYARTPVGPIVLRHAEVQELIRDPRLAQDGARYLAMHGITSGPVHDWFVPLILHRNGVDHLRLRRVVQKSFTPRVVNNLRPFMRATAERLAERIAAEGACDFVEMFADPYPVAVMCELLGVPPQDYELFHRCSTDIGLVFSLSQGDGVRERVERGVVELYAYVDSLIARRRAAPTGDLVSRMISAHEDDARLSSEELRNLVVALVFAGHDTTRHQLGRAMVALCAHSEQWTALREEPQRAGAIVEELLRLFPTAPVIFRFATEDLEYQDTAIPAGTFVMLCVQSAHRDVRAFGPDVESLDPAAERGAAQMVFGGGPHFCLGAATARAELAEALPVLARRLGAPAPAGPVAWRHPIGIYGPESLPLRFG</sequence>
<dbReference type="Gene3D" id="1.10.630.10">
    <property type="entry name" value="Cytochrome P450"/>
    <property type="match status" value="1"/>
</dbReference>
<dbReference type="EMBL" id="BAAAGS010000005">
    <property type="protein sequence ID" value="GAA0514699.1"/>
    <property type="molecule type" value="Genomic_DNA"/>
</dbReference>
<keyword evidence="2" id="KW-0349">Heme</keyword>
<dbReference type="InterPro" id="IPR036396">
    <property type="entry name" value="Cyt_P450_sf"/>
</dbReference>
<keyword evidence="4" id="KW-1185">Reference proteome</keyword>
<reference evidence="3 4" key="1">
    <citation type="journal article" date="2019" name="Int. J. Syst. Evol. Microbiol.">
        <title>The Global Catalogue of Microorganisms (GCM) 10K type strain sequencing project: providing services to taxonomists for standard genome sequencing and annotation.</title>
        <authorList>
            <consortium name="The Broad Institute Genomics Platform"/>
            <consortium name="The Broad Institute Genome Sequencing Center for Infectious Disease"/>
            <person name="Wu L."/>
            <person name="Ma J."/>
        </authorList>
    </citation>
    <scope>NUCLEOTIDE SEQUENCE [LARGE SCALE GENOMIC DNA]</scope>
    <source>
        <strain evidence="3 4">JCM 10303</strain>
    </source>
</reference>
<dbReference type="PRINTS" id="PR00385">
    <property type="entry name" value="P450"/>
</dbReference>
<evidence type="ECO:0000256" key="1">
    <source>
        <dbReference type="ARBA" id="ARBA00010617"/>
    </source>
</evidence>
<dbReference type="InterPro" id="IPR017972">
    <property type="entry name" value="Cyt_P450_CS"/>
</dbReference>
<evidence type="ECO:0000313" key="4">
    <source>
        <dbReference type="Proteomes" id="UP001500729"/>
    </source>
</evidence>
<proteinExistence type="inferred from homology"/>
<evidence type="ECO:0000313" key="3">
    <source>
        <dbReference type="EMBL" id="GAA0514699.1"/>
    </source>
</evidence>
<dbReference type="Proteomes" id="UP001500729">
    <property type="component" value="Unassembled WGS sequence"/>
</dbReference>
<comment type="caution">
    <text evidence="3">The sequence shown here is derived from an EMBL/GenBank/DDBJ whole genome shotgun (WGS) entry which is preliminary data.</text>
</comment>
<dbReference type="PROSITE" id="PS00086">
    <property type="entry name" value="CYTOCHROME_P450"/>
    <property type="match status" value="1"/>
</dbReference>
<keyword evidence="2" id="KW-0503">Monooxygenase</keyword>
<organism evidence="3 4">
    <name type="scientific">Saccharopolyspora erythraea</name>
    <name type="common">Streptomyces erythraeus</name>
    <dbReference type="NCBI Taxonomy" id="1836"/>
    <lineage>
        <taxon>Bacteria</taxon>
        <taxon>Bacillati</taxon>
        <taxon>Actinomycetota</taxon>
        <taxon>Actinomycetes</taxon>
        <taxon>Pseudonocardiales</taxon>
        <taxon>Pseudonocardiaceae</taxon>
        <taxon>Saccharopolyspora</taxon>
    </lineage>
</organism>
<keyword evidence="2" id="KW-0408">Iron</keyword>
<dbReference type="PANTHER" id="PTHR46696:SF1">
    <property type="entry name" value="CYTOCHROME P450 YJIB-RELATED"/>
    <property type="match status" value="1"/>
</dbReference>